<feature type="transmembrane region" description="Helical" evidence="2">
    <location>
        <begin position="252"/>
        <end position="272"/>
    </location>
</feature>
<evidence type="ECO:0000313" key="3">
    <source>
        <dbReference type="EMBL" id="KAG9394141.1"/>
    </source>
</evidence>
<gene>
    <name evidence="3" type="ORF">J8273_4243</name>
</gene>
<feature type="transmembrane region" description="Helical" evidence="2">
    <location>
        <begin position="226"/>
        <end position="246"/>
    </location>
</feature>
<keyword evidence="2" id="KW-0472">Membrane</keyword>
<feature type="transmembrane region" description="Helical" evidence="2">
    <location>
        <begin position="636"/>
        <end position="658"/>
    </location>
</feature>
<dbReference type="Proteomes" id="UP000717585">
    <property type="component" value="Unassembled WGS sequence"/>
</dbReference>
<feature type="region of interest" description="Disordered" evidence="1">
    <location>
        <begin position="998"/>
        <end position="1025"/>
    </location>
</feature>
<accession>A0A8J6ATF7</accession>
<feature type="compositionally biased region" description="Basic and acidic residues" evidence="1">
    <location>
        <begin position="998"/>
        <end position="1011"/>
    </location>
</feature>
<comment type="caution">
    <text evidence="3">The sequence shown here is derived from an EMBL/GenBank/DDBJ whole genome shotgun (WGS) entry which is preliminary data.</text>
</comment>
<protein>
    <submittedName>
        <fullName evidence="3">Uncharacterized protein</fullName>
    </submittedName>
</protein>
<feature type="transmembrane region" description="Helical" evidence="2">
    <location>
        <begin position="1081"/>
        <end position="1100"/>
    </location>
</feature>
<feature type="transmembrane region" description="Helical" evidence="2">
    <location>
        <begin position="67"/>
        <end position="87"/>
    </location>
</feature>
<reference evidence="3" key="1">
    <citation type="submission" date="2021-05" db="EMBL/GenBank/DDBJ databases">
        <title>A free-living protist that lacks canonical eukaryotic 1 DNA replication and segregation systems.</title>
        <authorList>
            <person name="Salas-Leiva D.E."/>
            <person name="Tromer E.C."/>
            <person name="Curtis B.A."/>
            <person name="Jerlstrom-Hultqvist J."/>
            <person name="Kolisko M."/>
            <person name="Yi Z."/>
            <person name="Salas-Leiva J.S."/>
            <person name="Gallot-Lavallee L."/>
            <person name="Kops G.J.P.L."/>
            <person name="Archibald J.M."/>
            <person name="Simpson A.G.B."/>
            <person name="Roger A.J."/>
        </authorList>
    </citation>
    <scope>NUCLEOTIDE SEQUENCE</scope>
    <source>
        <strain evidence="3">BICM</strain>
    </source>
</reference>
<feature type="transmembrane region" description="Helical" evidence="2">
    <location>
        <begin position="111"/>
        <end position="133"/>
    </location>
</feature>
<feature type="transmembrane region" description="Helical" evidence="2">
    <location>
        <begin position="279"/>
        <end position="296"/>
    </location>
</feature>
<feature type="compositionally biased region" description="Polar residues" evidence="1">
    <location>
        <begin position="1014"/>
        <end position="1025"/>
    </location>
</feature>
<evidence type="ECO:0000256" key="2">
    <source>
        <dbReference type="SAM" id="Phobius"/>
    </source>
</evidence>
<feature type="transmembrane region" description="Helical" evidence="2">
    <location>
        <begin position="302"/>
        <end position="325"/>
    </location>
</feature>
<organism evidence="3 4">
    <name type="scientific">Carpediemonas membranifera</name>
    <dbReference type="NCBI Taxonomy" id="201153"/>
    <lineage>
        <taxon>Eukaryota</taxon>
        <taxon>Metamonada</taxon>
        <taxon>Carpediemonas-like organisms</taxon>
        <taxon>Carpediemonas</taxon>
    </lineage>
</organism>
<feature type="region of interest" description="Disordered" evidence="1">
    <location>
        <begin position="1"/>
        <end position="22"/>
    </location>
</feature>
<evidence type="ECO:0000313" key="4">
    <source>
        <dbReference type="Proteomes" id="UP000717585"/>
    </source>
</evidence>
<keyword evidence="4" id="KW-1185">Reference proteome</keyword>
<keyword evidence="2" id="KW-1133">Transmembrane helix</keyword>
<dbReference type="EMBL" id="JAHDYR010000016">
    <property type="protein sequence ID" value="KAG9394141.1"/>
    <property type="molecule type" value="Genomic_DNA"/>
</dbReference>
<feature type="transmembrane region" description="Helical" evidence="2">
    <location>
        <begin position="145"/>
        <end position="163"/>
    </location>
</feature>
<keyword evidence="2" id="KW-0812">Transmembrane</keyword>
<feature type="transmembrane region" description="Helical" evidence="2">
    <location>
        <begin position="1308"/>
        <end position="1329"/>
    </location>
</feature>
<feature type="transmembrane region" description="Helical" evidence="2">
    <location>
        <begin position="874"/>
        <end position="901"/>
    </location>
</feature>
<name>A0A8J6ATF7_9EUKA</name>
<proteinExistence type="predicted"/>
<feature type="transmembrane region" description="Helical" evidence="2">
    <location>
        <begin position="183"/>
        <end position="205"/>
    </location>
</feature>
<evidence type="ECO:0000256" key="1">
    <source>
        <dbReference type="SAM" id="MobiDB-lite"/>
    </source>
</evidence>
<sequence>MFAEVSRRRRSTIGSMKSPGMASLSLGSEVTSSSSQVALINAGSFSNSLYELLFLFNPTHFNRYTQLALFFLELAQLISLSCAILAWPSSLSSLQTIVAAVRVSPLLSDTMALALAALIVVSAASFLALCYTANRSALIGQTPSLSVIRAGSLLMLLLDAAFIPSLNTMLTIVQKYAVDGLSILDFTMVATALVVVAGMTCLRTLTSLTQIPRGCHTDNYLAKVHGRVDAIAVLCVALMVGAVVLWGRLPAMLTVVLSEALLLVLYSIFIPFSQMFANIAKAGTLAFSMAVALVYLTPFALIATFPAACLLTFTPLIVYHIYVICLHNFNESINMDPSITPHKPPLILFPFQVEIALRQSRHVIAKAQQAIRKIDRQIPLTIFEFTGRRTDGDQSMTKYTPTEQAAILDSEQRRTKEVSRGMRLFQYAKARWSRSGLVTVAFLEFCACFRGDTLQSVTYSAIRTLEDHAWWCIDIRYYAYVVAKHQSGLYDDSGSTAISRLETQRNLSALNKAQRKLDDSLSQFWGQIARSRGRKVTMGQFKIQTATVAKVSGLQTQVERLFARLLANPTPRVVRSYAQYLTLVRPDEAPFSEALFGIADEMEVCPRPGFSKEMPRVKMLSTKGDVTTNLVMHARAVVASVLIALFFGFTVCACLFVLEFFDYVSFQAIGVVNTAAALQRVGIGLAHLRNGDTADLVASTIVAGPAWFVTVHGLPKQNIQAAMALQDDLETFLAGADITAYRPNGYDTVQNLSVSTFDGILDLCKSIMASVLYRTQDLIRSESMEVLVFESGGYSETITQPLAQFISESIHVAELISNCLVVAAQAGSPTGVADCTADWADKLLTVEATLTTALLAPLDRVGGRIQSCAQMFPFLEMLIASAVFIVFISGVAWAAVALYLLPIADDASFAVQCLTIFSALPKPVLTSINNRFYDHKRQKSQLLDEARSLDSLAMEATIDEYTTQYNREPGRHVRRPLSHEPSASRLKVEFELDDGITRTESQDTDDWERGDSTAAETENGGQSLNVSQSASLNDLIKSISAGADIVSMPRGMVSKSDLDVATARSSLSIRMGIVARRSPTIGLWLLVFSAIYAVNCIYTIPNTAGVAQLTAAVFYQTRAAIALREGVLAAESASYDFGSAPLAATDAAAIITAQLDDASGFPSHLTGMQAGREILVDEAWDQLPYPYVHWFSDVFADLVVRDNWCDGARAADIDLLLFSAECLRIDEAFCAAPFTVELAAQNGLANLVVSTMTELQSYARTLAGGAVDSTRLAWLSSVVEMDLSGGVDRLATVLRAQAYDELLSIENFAPYLMTAFILCLTVFYVLFMFRSVVITSRTHRHFDVLYHMVASSDIPAALTDVFTALFPVDHLKD</sequence>